<protein>
    <submittedName>
        <fullName evidence="2">Uncharacterized protein</fullName>
    </submittedName>
</protein>
<reference evidence="2" key="1">
    <citation type="journal article" date="2020" name="Nature">
        <title>Giant virus diversity and host interactions through global metagenomics.</title>
        <authorList>
            <person name="Schulz F."/>
            <person name="Roux S."/>
            <person name="Paez-Espino D."/>
            <person name="Jungbluth S."/>
            <person name="Walsh D.A."/>
            <person name="Denef V.J."/>
            <person name="McMahon K.D."/>
            <person name="Konstantinidis K.T."/>
            <person name="Eloe-Fadrosh E.A."/>
            <person name="Kyrpides N.C."/>
            <person name="Woyke T."/>
        </authorList>
    </citation>
    <scope>NUCLEOTIDE SEQUENCE</scope>
    <source>
        <strain evidence="2">GVMAG-M-3300023179-2</strain>
    </source>
</reference>
<keyword evidence="1" id="KW-1133">Transmembrane helix</keyword>
<sequence length="99" mass="11027">MEFNLFIALIAVFLNIILSMVIPCLLKDSDQSFIVDIKKVFTNNKDLILVSSLILGLTVYLALMIGPSLNTGFGDIVSKSVDTAQDNMPLKYFLRLRSN</sequence>
<keyword evidence="1" id="KW-0812">Transmembrane</keyword>
<evidence type="ECO:0000313" key="2">
    <source>
        <dbReference type="EMBL" id="QHT27109.1"/>
    </source>
</evidence>
<feature type="transmembrane region" description="Helical" evidence="1">
    <location>
        <begin position="47"/>
        <end position="65"/>
    </location>
</feature>
<proteinExistence type="predicted"/>
<organism evidence="2">
    <name type="scientific">viral metagenome</name>
    <dbReference type="NCBI Taxonomy" id="1070528"/>
    <lineage>
        <taxon>unclassified sequences</taxon>
        <taxon>metagenomes</taxon>
        <taxon>organismal metagenomes</taxon>
    </lineage>
</organism>
<evidence type="ECO:0000256" key="1">
    <source>
        <dbReference type="SAM" id="Phobius"/>
    </source>
</evidence>
<name>A0A6C0EFR6_9ZZZZ</name>
<keyword evidence="1" id="KW-0472">Membrane</keyword>
<dbReference type="AlphaFoldDB" id="A0A6C0EFR6"/>
<dbReference type="EMBL" id="MN739810">
    <property type="protein sequence ID" value="QHT27109.1"/>
    <property type="molecule type" value="Genomic_DNA"/>
</dbReference>
<feature type="transmembrane region" description="Helical" evidence="1">
    <location>
        <begin position="6"/>
        <end position="26"/>
    </location>
</feature>
<accession>A0A6C0EFR6</accession>